<protein>
    <recommendedName>
        <fullName evidence="4">F-box domain-containing protein</fullName>
    </recommendedName>
</protein>
<name>A0ABR4F1Y8_9PEZI</name>
<keyword evidence="3" id="KW-1185">Reference proteome</keyword>
<comment type="caution">
    <text evidence="2">The sequence shown here is derived from an EMBL/GenBank/DDBJ whole genome shotgun (WGS) entry which is preliminary data.</text>
</comment>
<evidence type="ECO:0000313" key="3">
    <source>
        <dbReference type="Proteomes" id="UP001600888"/>
    </source>
</evidence>
<accession>A0ABR4F1Y8</accession>
<sequence length="364" mass="40213">MLPSVERLSIQQTVVDYDTPYLSGLRSMTTAKGARLLRTLDLATHDHSPELMIKVPSQAPAVLELAQGTLQTLKLHMCNGFWSAPEDAPTFRSLKTLRLTQSHLSAAELGVLLSCCTGGLTSFTYEAASARSTFSKSQFHPSEAIESLSSHRLTLKALHLDLRPVFDSLSMQPMPPASLADFTALEDLFLSVNTLWRKDQAFPADEAEGARLLTGLLPASTTSLCITGPDVDRRLRRLPAELLGLARAVASGGQPARLRHVRCDSRLKRRFDKGLGPEFGSIFRAAGVDFGFSSWPLSRTTVAREDVPEPLRVEWGGPSYAFDGSDPEEREYEEAERQEVEREEAERMGREPADPRLTLAFVCW</sequence>
<feature type="region of interest" description="Disordered" evidence="1">
    <location>
        <begin position="317"/>
        <end position="352"/>
    </location>
</feature>
<gene>
    <name evidence="2" type="ORF">FJTKL_03392</name>
</gene>
<organism evidence="2 3">
    <name type="scientific">Diaporthe vaccinii</name>
    <dbReference type="NCBI Taxonomy" id="105482"/>
    <lineage>
        <taxon>Eukaryota</taxon>
        <taxon>Fungi</taxon>
        <taxon>Dikarya</taxon>
        <taxon>Ascomycota</taxon>
        <taxon>Pezizomycotina</taxon>
        <taxon>Sordariomycetes</taxon>
        <taxon>Sordariomycetidae</taxon>
        <taxon>Diaporthales</taxon>
        <taxon>Diaporthaceae</taxon>
        <taxon>Diaporthe</taxon>
        <taxon>Diaporthe eres species complex</taxon>
    </lineage>
</organism>
<evidence type="ECO:0008006" key="4">
    <source>
        <dbReference type="Google" id="ProtNLM"/>
    </source>
</evidence>
<proteinExistence type="predicted"/>
<evidence type="ECO:0000256" key="1">
    <source>
        <dbReference type="SAM" id="MobiDB-lite"/>
    </source>
</evidence>
<evidence type="ECO:0000313" key="2">
    <source>
        <dbReference type="EMBL" id="KAL2288704.1"/>
    </source>
</evidence>
<reference evidence="2 3" key="1">
    <citation type="submission" date="2024-03" db="EMBL/GenBank/DDBJ databases">
        <title>A high-quality draft genome sequence of Diaporthe vaccinii, a causative agent of upright dieback and viscid rot disease in cranberry plants.</title>
        <authorList>
            <person name="Sarrasin M."/>
            <person name="Lang B.F."/>
            <person name="Burger G."/>
        </authorList>
    </citation>
    <scope>NUCLEOTIDE SEQUENCE [LARGE SCALE GENOMIC DNA]</scope>
    <source>
        <strain evidence="2 3">IS7</strain>
    </source>
</reference>
<feature type="compositionally biased region" description="Basic and acidic residues" evidence="1">
    <location>
        <begin position="335"/>
        <end position="352"/>
    </location>
</feature>
<feature type="compositionally biased region" description="Acidic residues" evidence="1">
    <location>
        <begin position="325"/>
        <end position="334"/>
    </location>
</feature>
<dbReference type="SUPFAM" id="SSF52047">
    <property type="entry name" value="RNI-like"/>
    <property type="match status" value="1"/>
</dbReference>
<dbReference type="EMBL" id="JBAWTH010000015">
    <property type="protein sequence ID" value="KAL2288704.1"/>
    <property type="molecule type" value="Genomic_DNA"/>
</dbReference>
<dbReference type="Proteomes" id="UP001600888">
    <property type="component" value="Unassembled WGS sequence"/>
</dbReference>